<proteinExistence type="predicted"/>
<sequence>MVNAASGRCSRATGEALRAHLQAHGLAPAEVWCGLGADLCPALDRVLAGKPDVLIVLGGDGTVRTAAERCEPSGPLLMPLPGGTMNVLPRALYGARTWRQAINDLLTAPQLCPVNGARVAGQRFFAAALFGGPSLLQEAREAVRYGEFALAARKGLAALRSAFDRELICLWDDADEARGEAVAVLCPLASPRLAATEARLEAAVVHPEGPLDALRLVLTAAFRDWRADPDVRCAMAQTVEVLGAGPVPALLDGERFTFEGPLRVELVPEAFLALTPGDRPG</sequence>
<gene>
    <name evidence="2" type="ordered locus">PHZ_p0068</name>
</gene>
<dbReference type="EMBL" id="CP000748">
    <property type="protein sequence ID" value="ACG80011.1"/>
    <property type="molecule type" value="Genomic_DNA"/>
</dbReference>
<dbReference type="GO" id="GO:0016301">
    <property type="term" value="F:kinase activity"/>
    <property type="evidence" value="ECO:0007669"/>
    <property type="project" value="InterPro"/>
</dbReference>
<protein>
    <recommendedName>
        <fullName evidence="1">DAGKc domain-containing protein</fullName>
    </recommendedName>
</protein>
<dbReference type="AlphaFoldDB" id="B4RI36"/>
<dbReference type="InterPro" id="IPR017438">
    <property type="entry name" value="ATP-NAD_kinase_N"/>
</dbReference>
<dbReference type="Proteomes" id="UP000001868">
    <property type="component" value="Plasmid pHLK1"/>
</dbReference>
<dbReference type="SUPFAM" id="SSF111331">
    <property type="entry name" value="NAD kinase/diacylglycerol kinase-like"/>
    <property type="match status" value="1"/>
</dbReference>
<dbReference type="eggNOG" id="COG1597">
    <property type="taxonomic scope" value="Bacteria"/>
</dbReference>
<accession>B4RI36</accession>
<dbReference type="InterPro" id="IPR016064">
    <property type="entry name" value="NAD/diacylglycerol_kinase_sf"/>
</dbReference>
<dbReference type="Pfam" id="PF00781">
    <property type="entry name" value="DAGK_cat"/>
    <property type="match status" value="1"/>
</dbReference>
<organism evidence="2 3">
    <name type="scientific">Phenylobacterium zucineum (strain HLK1)</name>
    <dbReference type="NCBI Taxonomy" id="450851"/>
    <lineage>
        <taxon>Bacteria</taxon>
        <taxon>Pseudomonadati</taxon>
        <taxon>Pseudomonadota</taxon>
        <taxon>Alphaproteobacteria</taxon>
        <taxon>Caulobacterales</taxon>
        <taxon>Caulobacteraceae</taxon>
        <taxon>Phenylobacterium</taxon>
    </lineage>
</organism>
<evidence type="ECO:0000313" key="2">
    <source>
        <dbReference type="EMBL" id="ACG80011.1"/>
    </source>
</evidence>
<name>B4RI36_PHEZH</name>
<dbReference type="Gene3D" id="2.60.200.40">
    <property type="match status" value="1"/>
</dbReference>
<evidence type="ECO:0000259" key="1">
    <source>
        <dbReference type="Pfam" id="PF00781"/>
    </source>
</evidence>
<keyword evidence="2" id="KW-0614">Plasmid</keyword>
<dbReference type="InterPro" id="IPR001206">
    <property type="entry name" value="Diacylglycerol_kinase_cat_dom"/>
</dbReference>
<reference evidence="2 3" key="1">
    <citation type="journal article" date="2008" name="BMC Genomics">
        <title>Complete genome of Phenylobacterium zucineum - a novel facultative intracellular bacterium isolated from human erythroleukemia cell line K562.</title>
        <authorList>
            <person name="Luo Y."/>
            <person name="Xu X."/>
            <person name="Ding Z."/>
            <person name="Liu Z."/>
            <person name="Zhang B."/>
            <person name="Yan Z."/>
            <person name="Sun J."/>
            <person name="Hu S."/>
            <person name="Hu X."/>
        </authorList>
    </citation>
    <scope>NUCLEOTIDE SEQUENCE [LARGE SCALE GENOMIC DNA]</scope>
    <source>
        <strain evidence="3">HLK1</strain>
        <plasmid evidence="3">Plasmid pHLK1</plasmid>
    </source>
</reference>
<keyword evidence="3" id="KW-1185">Reference proteome</keyword>
<geneLocation type="plasmid" evidence="3">
    <name>pHLK1</name>
</geneLocation>
<dbReference type="KEGG" id="pzu:PHZ_p0068"/>
<evidence type="ECO:0000313" key="3">
    <source>
        <dbReference type="Proteomes" id="UP000001868"/>
    </source>
</evidence>
<dbReference type="HOGENOM" id="CLU_045532_5_2_5"/>
<feature type="domain" description="DAGKc" evidence="1">
    <location>
        <begin position="15"/>
        <end position="105"/>
    </location>
</feature>
<dbReference type="Gene3D" id="3.40.50.10330">
    <property type="entry name" value="Probable inorganic polyphosphate/atp-NAD kinase, domain 1"/>
    <property type="match status" value="1"/>
</dbReference>